<name>A0ABW4ZNX4_9SPHI</name>
<dbReference type="Pfam" id="PF11009">
    <property type="entry name" value="BrxC"/>
    <property type="match status" value="1"/>
</dbReference>
<dbReference type="RefSeq" id="WP_255900692.1">
    <property type="nucleotide sequence ID" value="NZ_JAFMZO010000002.1"/>
</dbReference>
<proteinExistence type="predicted"/>
<reference evidence="2" key="1">
    <citation type="journal article" date="2019" name="Int. J. Syst. Evol. Microbiol.">
        <title>The Global Catalogue of Microorganisms (GCM) 10K type strain sequencing project: providing services to taxonomists for standard genome sequencing and annotation.</title>
        <authorList>
            <consortium name="The Broad Institute Genomics Platform"/>
            <consortium name="The Broad Institute Genome Sequencing Center for Infectious Disease"/>
            <person name="Wu L."/>
            <person name="Ma J."/>
        </authorList>
    </citation>
    <scope>NUCLEOTIDE SEQUENCE [LARGE SCALE GENOMIC DNA]</scope>
    <source>
        <strain evidence="2">KCTC 42217</strain>
    </source>
</reference>
<dbReference type="EMBL" id="JBHUHZ010000002">
    <property type="protein sequence ID" value="MFD2163551.1"/>
    <property type="molecule type" value="Genomic_DNA"/>
</dbReference>
<accession>A0ABW4ZNX4</accession>
<organism evidence="1 2">
    <name type="scientific">Paradesertivirga mongoliensis</name>
    <dbReference type="NCBI Taxonomy" id="2100740"/>
    <lineage>
        <taxon>Bacteria</taxon>
        <taxon>Pseudomonadati</taxon>
        <taxon>Bacteroidota</taxon>
        <taxon>Sphingobacteriia</taxon>
        <taxon>Sphingobacteriales</taxon>
        <taxon>Sphingobacteriaceae</taxon>
        <taxon>Paradesertivirga</taxon>
    </lineage>
</organism>
<evidence type="ECO:0000313" key="1">
    <source>
        <dbReference type="EMBL" id="MFD2163551.1"/>
    </source>
</evidence>
<gene>
    <name evidence="1" type="primary">ytxJ</name>
    <name evidence="1" type="ORF">ACFSJU_14170</name>
</gene>
<dbReference type="Gene3D" id="3.40.30.10">
    <property type="entry name" value="Glutaredoxin"/>
    <property type="match status" value="1"/>
</dbReference>
<dbReference type="Proteomes" id="UP001597387">
    <property type="component" value="Unassembled WGS sequence"/>
</dbReference>
<comment type="caution">
    <text evidence="1">The sequence shown here is derived from an EMBL/GenBank/DDBJ whole genome shotgun (WGS) entry which is preliminary data.</text>
</comment>
<dbReference type="InterPro" id="IPR022551">
    <property type="entry name" value="BrxC"/>
</dbReference>
<dbReference type="NCBIfam" id="TIGR04019">
    <property type="entry name" value="B_thiol_YtxJ"/>
    <property type="match status" value="1"/>
</dbReference>
<dbReference type="SUPFAM" id="SSF52833">
    <property type="entry name" value="Thioredoxin-like"/>
    <property type="match status" value="1"/>
</dbReference>
<keyword evidence="2" id="KW-1185">Reference proteome</keyword>
<sequence>MKTFSLETFEQLENLKSSGGCSVIFKHNTSCPISKNTLAAFEKNASSLPEGTNIYFLDLLSYRELSDAIADRFKVKHESPQILVISEGECRFHQSHYDISAEDAAAAIRSGGGQLSA</sequence>
<evidence type="ECO:0000313" key="2">
    <source>
        <dbReference type="Proteomes" id="UP001597387"/>
    </source>
</evidence>
<dbReference type="InterPro" id="IPR036249">
    <property type="entry name" value="Thioredoxin-like_sf"/>
</dbReference>
<protein>
    <submittedName>
        <fullName evidence="1">Bacillithiol system redox-active protein YtxJ</fullName>
    </submittedName>
</protein>